<proteinExistence type="predicted"/>
<evidence type="ECO:0000313" key="2">
    <source>
        <dbReference type="EMBL" id="TDP82756.1"/>
    </source>
</evidence>
<reference evidence="2 3" key="1">
    <citation type="submission" date="2019-03" db="EMBL/GenBank/DDBJ databases">
        <title>Genomic Encyclopedia of Type Strains, Phase IV (KMG-IV): sequencing the most valuable type-strain genomes for metagenomic binning, comparative biology and taxonomic classification.</title>
        <authorList>
            <person name="Goeker M."/>
        </authorList>
    </citation>
    <scope>NUCLEOTIDE SEQUENCE [LARGE SCALE GENOMIC DNA]</scope>
    <source>
        <strain evidence="2 3">DSM 102969</strain>
    </source>
</reference>
<gene>
    <name evidence="2" type="ORF">EDD54_4028</name>
</gene>
<dbReference type="GO" id="GO:0016301">
    <property type="term" value="F:kinase activity"/>
    <property type="evidence" value="ECO:0007669"/>
    <property type="project" value="UniProtKB-KW"/>
</dbReference>
<dbReference type="AlphaFoldDB" id="A0A4R6RAV3"/>
<accession>A0A4R6RAV3</accession>
<evidence type="ECO:0000313" key="3">
    <source>
        <dbReference type="Proteomes" id="UP000294547"/>
    </source>
</evidence>
<dbReference type="Gene3D" id="3.30.420.40">
    <property type="match status" value="2"/>
</dbReference>
<keyword evidence="3" id="KW-1185">Reference proteome</keyword>
<feature type="domain" description="ATPase BadF/BadG/BcrA/BcrD type" evidence="1">
    <location>
        <begin position="9"/>
        <end position="256"/>
    </location>
</feature>
<dbReference type="InterPro" id="IPR043129">
    <property type="entry name" value="ATPase_NBD"/>
</dbReference>
<protein>
    <submittedName>
        <fullName evidence="2">Glucosamine kinase</fullName>
    </submittedName>
</protein>
<dbReference type="PANTHER" id="PTHR43190:SF3">
    <property type="entry name" value="N-ACETYL-D-GLUCOSAMINE KINASE"/>
    <property type="match status" value="1"/>
</dbReference>
<dbReference type="Proteomes" id="UP000294547">
    <property type="component" value="Unassembled WGS sequence"/>
</dbReference>
<name>A0A4R6RAV3_9HYPH</name>
<dbReference type="CDD" id="cd24082">
    <property type="entry name" value="ASKHA_NBD_GspK-like"/>
    <property type="match status" value="1"/>
</dbReference>
<dbReference type="RefSeq" id="WP_166653472.1">
    <property type="nucleotide sequence ID" value="NZ_BSPM01000007.1"/>
</dbReference>
<evidence type="ECO:0000259" key="1">
    <source>
        <dbReference type="Pfam" id="PF01869"/>
    </source>
</evidence>
<sequence length="292" mass="28932">MPTNGPLFLGIDGGGTTCRARLADAAGRRLGEGAGGPSNITTDLPRAAASILEAARAALAAAGLDDGAFGRIRAGFGMAGGNAPREAAALAAWSFGFAAQTVASDADVACLGAHGGRDGGILILGTGSQGAALVAGRSVTVGGWGFALSDGGSGAILGRAAARRALTGHEEIEPASAFTRAVMARFEASPPRMLAWALKAIPRDWAELAPPVFEHAAAGDPVASALLADHVDEVAALLDRLVELGAGRIALMGGLAAPTRPHLPARFDAVLVEPDGDALDGALALAGLGSAR</sequence>
<dbReference type="EMBL" id="SNXY01000010">
    <property type="protein sequence ID" value="TDP82756.1"/>
    <property type="molecule type" value="Genomic_DNA"/>
</dbReference>
<dbReference type="SUPFAM" id="SSF53067">
    <property type="entry name" value="Actin-like ATPase domain"/>
    <property type="match status" value="2"/>
</dbReference>
<dbReference type="PANTHER" id="PTHR43190">
    <property type="entry name" value="N-ACETYL-D-GLUCOSAMINE KINASE"/>
    <property type="match status" value="1"/>
</dbReference>
<dbReference type="Pfam" id="PF01869">
    <property type="entry name" value="BcrAD_BadFG"/>
    <property type="match status" value="1"/>
</dbReference>
<dbReference type="InterPro" id="IPR002731">
    <property type="entry name" value="ATPase_BadF"/>
</dbReference>
<dbReference type="InterPro" id="IPR052519">
    <property type="entry name" value="Euk-type_GlcNAc_Kinase"/>
</dbReference>
<comment type="caution">
    <text evidence="2">The sequence shown here is derived from an EMBL/GenBank/DDBJ whole genome shotgun (WGS) entry which is preliminary data.</text>
</comment>
<keyword evidence="2" id="KW-0808">Transferase</keyword>
<keyword evidence="2" id="KW-0418">Kinase</keyword>
<organism evidence="2 3">
    <name type="scientific">Oharaeibacter diazotrophicus</name>
    <dbReference type="NCBI Taxonomy" id="1920512"/>
    <lineage>
        <taxon>Bacteria</taxon>
        <taxon>Pseudomonadati</taxon>
        <taxon>Pseudomonadota</taxon>
        <taxon>Alphaproteobacteria</taxon>
        <taxon>Hyphomicrobiales</taxon>
        <taxon>Pleomorphomonadaceae</taxon>
        <taxon>Oharaeibacter</taxon>
    </lineage>
</organism>